<evidence type="ECO:0000256" key="5">
    <source>
        <dbReference type="ARBA" id="ARBA00022723"/>
    </source>
</evidence>
<reference evidence="12" key="2">
    <citation type="submission" date="2020-09" db="EMBL/GenBank/DDBJ databases">
        <authorList>
            <person name="Sun Q."/>
            <person name="Zhou Y."/>
        </authorList>
    </citation>
    <scope>NUCLEOTIDE SEQUENCE</scope>
    <source>
        <strain evidence="12">CGMCC 1.6293</strain>
    </source>
</reference>
<feature type="region of interest" description="Disordered" evidence="11">
    <location>
        <begin position="294"/>
        <end position="316"/>
    </location>
</feature>
<dbReference type="EC" id="1.14.11.55" evidence="10"/>
<keyword evidence="8" id="KW-0408">Iron</keyword>
<dbReference type="EMBL" id="BMLF01000002">
    <property type="protein sequence ID" value="GGM06160.1"/>
    <property type="molecule type" value="Genomic_DNA"/>
</dbReference>
<comment type="similarity">
    <text evidence="3">Belongs to the PhyH family. EctD subfamily.</text>
</comment>
<dbReference type="PANTHER" id="PTHR20883:SF48">
    <property type="entry name" value="ECTOINE DIOXYGENASE"/>
    <property type="match status" value="1"/>
</dbReference>
<evidence type="ECO:0000256" key="7">
    <source>
        <dbReference type="ARBA" id="ARBA00023002"/>
    </source>
</evidence>
<evidence type="ECO:0000256" key="1">
    <source>
        <dbReference type="ARBA" id="ARBA00001954"/>
    </source>
</evidence>
<sequence>MNFTTPERQFTQVDAYPTRLHDGERLSERLDPVLWSEWHEDAPITRAEADHYRDKGYLVRKDVFSPEELKLLVETSAHLREDPSGIARDDLISEPESDAVRTVFRLDAHSPLFDRLARDSRVAGVAEFLLGDQVYLHQSRLNYKPGFTGKEFYWHSDFETWHAEDGMPRMRAVSASILLTDNSALNGPLMLVPGSHKTFIACQGETPENNHETSLKAQKIGVPQPETISRMASELGLDAATGPAGTIVFFECNTLHGSNGNITPDPRSNAFFVYNAMSNLVGEPYAADRKRPDFLANQGRPVPDPIAPVTGEIRKG</sequence>
<keyword evidence="7" id="KW-0560">Oxidoreductase</keyword>
<dbReference type="RefSeq" id="WP_028287216.1">
    <property type="nucleotide sequence ID" value="NZ_BMLF01000002.1"/>
</dbReference>
<comment type="cofactor">
    <cofactor evidence="1">
        <name>Fe(2+)</name>
        <dbReference type="ChEBI" id="CHEBI:29033"/>
    </cofactor>
</comment>
<dbReference type="AlphaFoldDB" id="A0A917WIK9"/>
<evidence type="ECO:0000256" key="11">
    <source>
        <dbReference type="SAM" id="MobiDB-lite"/>
    </source>
</evidence>
<evidence type="ECO:0000256" key="6">
    <source>
        <dbReference type="ARBA" id="ARBA00022964"/>
    </source>
</evidence>
<organism evidence="12 13">
    <name type="scientific">Pseudooceanicola nanhaiensis</name>
    <dbReference type="NCBI Taxonomy" id="375761"/>
    <lineage>
        <taxon>Bacteria</taxon>
        <taxon>Pseudomonadati</taxon>
        <taxon>Pseudomonadota</taxon>
        <taxon>Alphaproteobacteria</taxon>
        <taxon>Rhodobacterales</taxon>
        <taxon>Paracoccaceae</taxon>
        <taxon>Pseudooceanicola</taxon>
    </lineage>
</organism>
<keyword evidence="5" id="KW-0479">Metal-binding</keyword>
<protein>
    <recommendedName>
        <fullName evidence="10">Ectoine hydroxylase</fullName>
        <ecNumber evidence="10">1.14.11.55</ecNumber>
    </recommendedName>
</protein>
<comment type="subunit">
    <text evidence="4">Homodimer.</text>
</comment>
<dbReference type="InterPro" id="IPR012774">
    <property type="entry name" value="EctD"/>
</dbReference>
<comment type="catalytic activity">
    <reaction evidence="9">
        <text>L-ectoine + 2-oxoglutarate + O2 = 5-hydroxyectoine + succinate + CO2</text>
        <dbReference type="Rhea" id="RHEA:45740"/>
        <dbReference type="ChEBI" id="CHEBI:15379"/>
        <dbReference type="ChEBI" id="CHEBI:16526"/>
        <dbReference type="ChEBI" id="CHEBI:16810"/>
        <dbReference type="ChEBI" id="CHEBI:30031"/>
        <dbReference type="ChEBI" id="CHEBI:58515"/>
        <dbReference type="ChEBI" id="CHEBI:85413"/>
        <dbReference type="EC" id="1.14.11.55"/>
    </reaction>
</comment>
<reference evidence="12" key="1">
    <citation type="journal article" date="2014" name="Int. J. Syst. Evol. Microbiol.">
        <title>Complete genome sequence of Corynebacterium casei LMG S-19264T (=DSM 44701T), isolated from a smear-ripened cheese.</title>
        <authorList>
            <consortium name="US DOE Joint Genome Institute (JGI-PGF)"/>
            <person name="Walter F."/>
            <person name="Albersmeier A."/>
            <person name="Kalinowski J."/>
            <person name="Ruckert C."/>
        </authorList>
    </citation>
    <scope>NUCLEOTIDE SEQUENCE</scope>
    <source>
        <strain evidence="12">CGMCC 1.6293</strain>
    </source>
</reference>
<keyword evidence="13" id="KW-1185">Reference proteome</keyword>
<keyword evidence="6" id="KW-0223">Dioxygenase</keyword>
<evidence type="ECO:0000256" key="3">
    <source>
        <dbReference type="ARBA" id="ARBA00007851"/>
    </source>
</evidence>
<evidence type="ECO:0000256" key="8">
    <source>
        <dbReference type="ARBA" id="ARBA00023004"/>
    </source>
</evidence>
<proteinExistence type="inferred from homology"/>
<comment type="function">
    <text evidence="2">Involved in the biosynthesis of 5-hydroxyectoine, called compatible solute, which helps organisms to survive extreme osmotic stress by acting as a highly soluble organic osmolyte. Catalyzes the 2-oxoglutarate-dependent selective hydroxylation of L-ectoine to yield (4S,5S)-5-hydroxyectoine.</text>
</comment>
<dbReference type="NCBIfam" id="TIGR02408">
    <property type="entry name" value="ectoine_ThpD"/>
    <property type="match status" value="1"/>
</dbReference>
<dbReference type="Proteomes" id="UP000649829">
    <property type="component" value="Unassembled WGS sequence"/>
</dbReference>
<dbReference type="GO" id="GO:0016706">
    <property type="term" value="F:2-oxoglutarate-dependent dioxygenase activity"/>
    <property type="evidence" value="ECO:0007669"/>
    <property type="project" value="InterPro"/>
</dbReference>
<evidence type="ECO:0000313" key="13">
    <source>
        <dbReference type="Proteomes" id="UP000649829"/>
    </source>
</evidence>
<dbReference type="Pfam" id="PF05721">
    <property type="entry name" value="PhyH"/>
    <property type="match status" value="1"/>
</dbReference>
<evidence type="ECO:0000256" key="2">
    <source>
        <dbReference type="ARBA" id="ARBA00004063"/>
    </source>
</evidence>
<accession>A0A917WIK9</accession>
<comment type="caution">
    <text evidence="12">The sequence shown here is derived from an EMBL/GenBank/DDBJ whole genome shotgun (WGS) entry which is preliminary data.</text>
</comment>
<evidence type="ECO:0000256" key="4">
    <source>
        <dbReference type="ARBA" id="ARBA00011738"/>
    </source>
</evidence>
<dbReference type="InterPro" id="IPR008775">
    <property type="entry name" value="Phytyl_CoA_dOase-like"/>
</dbReference>
<dbReference type="PANTHER" id="PTHR20883">
    <property type="entry name" value="PHYTANOYL-COA DIOXYGENASE DOMAIN CONTAINING 1"/>
    <property type="match status" value="1"/>
</dbReference>
<evidence type="ECO:0000313" key="12">
    <source>
        <dbReference type="EMBL" id="GGM06160.1"/>
    </source>
</evidence>
<dbReference type="Gene3D" id="2.60.120.620">
    <property type="entry name" value="q2cbj1_9rhob like domain"/>
    <property type="match status" value="1"/>
</dbReference>
<evidence type="ECO:0000256" key="10">
    <source>
        <dbReference type="NCBIfam" id="TIGR02408"/>
    </source>
</evidence>
<gene>
    <name evidence="12" type="ORF">GCM10011534_29860</name>
</gene>
<name>A0A917WIK9_9RHOB</name>
<evidence type="ECO:0000256" key="9">
    <source>
        <dbReference type="ARBA" id="ARBA00049228"/>
    </source>
</evidence>
<dbReference type="GO" id="GO:0005506">
    <property type="term" value="F:iron ion binding"/>
    <property type="evidence" value="ECO:0007669"/>
    <property type="project" value="UniProtKB-ARBA"/>
</dbReference>
<dbReference type="SUPFAM" id="SSF51197">
    <property type="entry name" value="Clavaminate synthase-like"/>
    <property type="match status" value="1"/>
</dbReference>